<organism evidence="9 10">
    <name type="scientific">Pyronema omphalodes (strain CBS 100304)</name>
    <name type="common">Pyronema confluens</name>
    <dbReference type="NCBI Taxonomy" id="1076935"/>
    <lineage>
        <taxon>Eukaryota</taxon>
        <taxon>Fungi</taxon>
        <taxon>Dikarya</taxon>
        <taxon>Ascomycota</taxon>
        <taxon>Pezizomycotina</taxon>
        <taxon>Pezizomycetes</taxon>
        <taxon>Pezizales</taxon>
        <taxon>Pyronemataceae</taxon>
        <taxon>Pyronema</taxon>
    </lineage>
</organism>
<protein>
    <submittedName>
        <fullName evidence="9">Similar to Homeobox protein ANF-1 acc. no. P79775</fullName>
    </submittedName>
</protein>
<feature type="region of interest" description="Disordered" evidence="7">
    <location>
        <begin position="1"/>
        <end position="78"/>
    </location>
</feature>
<feature type="compositionally biased region" description="Polar residues" evidence="7">
    <location>
        <begin position="48"/>
        <end position="66"/>
    </location>
</feature>
<dbReference type="GO" id="GO:0030154">
    <property type="term" value="P:cell differentiation"/>
    <property type="evidence" value="ECO:0007669"/>
    <property type="project" value="TreeGrafter"/>
</dbReference>
<feature type="domain" description="Homeobox" evidence="8">
    <location>
        <begin position="91"/>
        <end position="152"/>
    </location>
</feature>
<feature type="compositionally biased region" description="Basic and acidic residues" evidence="7">
    <location>
        <begin position="1"/>
        <end position="18"/>
    </location>
</feature>
<dbReference type="GO" id="GO:0000978">
    <property type="term" value="F:RNA polymerase II cis-regulatory region sequence-specific DNA binding"/>
    <property type="evidence" value="ECO:0007669"/>
    <property type="project" value="TreeGrafter"/>
</dbReference>
<dbReference type="InterPro" id="IPR001356">
    <property type="entry name" value="HD"/>
</dbReference>
<reference evidence="9 10" key="1">
    <citation type="journal article" date="2013" name="PLoS Genet.">
        <title>The genome and development-dependent transcriptomes of Pyronema confluens: a window into fungal evolution.</title>
        <authorList>
            <person name="Traeger S."/>
            <person name="Altegoer F."/>
            <person name="Freitag M."/>
            <person name="Gabaldon T."/>
            <person name="Kempken F."/>
            <person name="Kumar A."/>
            <person name="Marcet-Houben M."/>
            <person name="Poggeler S."/>
            <person name="Stajich J.E."/>
            <person name="Nowrousian M."/>
        </authorList>
    </citation>
    <scope>NUCLEOTIDE SEQUENCE [LARGE SCALE GENOMIC DNA]</scope>
    <source>
        <strain evidence="10">CBS 100304</strain>
        <tissue evidence="9">Vegetative mycelium</tissue>
    </source>
</reference>
<keyword evidence="3 5" id="KW-0371">Homeobox</keyword>
<dbReference type="GO" id="GO:0006357">
    <property type="term" value="P:regulation of transcription by RNA polymerase II"/>
    <property type="evidence" value="ECO:0007669"/>
    <property type="project" value="TreeGrafter"/>
</dbReference>
<feature type="region of interest" description="Disordered" evidence="7">
    <location>
        <begin position="299"/>
        <end position="358"/>
    </location>
</feature>
<comment type="subcellular location">
    <subcellularLocation>
        <location evidence="1 5 6">Nucleus</location>
    </subcellularLocation>
</comment>
<evidence type="ECO:0000256" key="3">
    <source>
        <dbReference type="ARBA" id="ARBA00023155"/>
    </source>
</evidence>
<dbReference type="CDD" id="cd00086">
    <property type="entry name" value="homeodomain"/>
    <property type="match status" value="1"/>
</dbReference>
<evidence type="ECO:0000256" key="6">
    <source>
        <dbReference type="RuleBase" id="RU000682"/>
    </source>
</evidence>
<dbReference type="Pfam" id="PF00046">
    <property type="entry name" value="Homeodomain"/>
    <property type="match status" value="1"/>
</dbReference>
<dbReference type="Gene3D" id="1.10.10.60">
    <property type="entry name" value="Homeodomain-like"/>
    <property type="match status" value="1"/>
</dbReference>
<dbReference type="STRING" id="1076935.U4LMP4"/>
<dbReference type="SMART" id="SM00389">
    <property type="entry name" value="HOX"/>
    <property type="match status" value="1"/>
</dbReference>
<dbReference type="PANTHER" id="PTHR24324">
    <property type="entry name" value="HOMEOBOX PROTEIN HHEX"/>
    <property type="match status" value="1"/>
</dbReference>
<feature type="region of interest" description="Disordered" evidence="7">
    <location>
        <begin position="252"/>
        <end position="276"/>
    </location>
</feature>
<dbReference type="eggNOG" id="KOG0849">
    <property type="taxonomic scope" value="Eukaryota"/>
</dbReference>
<name>U4LMP4_PYROM</name>
<dbReference type="InterPro" id="IPR009057">
    <property type="entry name" value="Homeodomain-like_sf"/>
</dbReference>
<keyword evidence="4 5" id="KW-0539">Nucleus</keyword>
<feature type="region of interest" description="Disordered" evidence="7">
    <location>
        <begin position="390"/>
        <end position="433"/>
    </location>
</feature>
<dbReference type="OrthoDB" id="6159439at2759"/>
<dbReference type="PANTHER" id="PTHR24324:SF5">
    <property type="entry name" value="HEMATOPOIETICALLY-EXPRESSED HOMEOBOX PROTEIN HHEX"/>
    <property type="match status" value="1"/>
</dbReference>
<dbReference type="InterPro" id="IPR051000">
    <property type="entry name" value="Homeobox_DNA-bind_prot"/>
</dbReference>
<dbReference type="Proteomes" id="UP000018144">
    <property type="component" value="Unassembled WGS sequence"/>
</dbReference>
<evidence type="ECO:0000256" key="4">
    <source>
        <dbReference type="ARBA" id="ARBA00023242"/>
    </source>
</evidence>
<dbReference type="SUPFAM" id="SSF46689">
    <property type="entry name" value="Homeodomain-like"/>
    <property type="match status" value="1"/>
</dbReference>
<feature type="compositionally biased region" description="Basic residues" evidence="7">
    <location>
        <begin position="336"/>
        <end position="349"/>
    </location>
</feature>
<evidence type="ECO:0000256" key="1">
    <source>
        <dbReference type="ARBA" id="ARBA00004123"/>
    </source>
</evidence>
<evidence type="ECO:0000313" key="9">
    <source>
        <dbReference type="EMBL" id="CCX33218.1"/>
    </source>
</evidence>
<dbReference type="PROSITE" id="PS50071">
    <property type="entry name" value="HOMEOBOX_2"/>
    <property type="match status" value="1"/>
</dbReference>
<evidence type="ECO:0000259" key="8">
    <source>
        <dbReference type="PROSITE" id="PS50071"/>
    </source>
</evidence>
<evidence type="ECO:0000256" key="5">
    <source>
        <dbReference type="PROSITE-ProRule" id="PRU00108"/>
    </source>
</evidence>
<dbReference type="GO" id="GO:0005634">
    <property type="term" value="C:nucleus"/>
    <property type="evidence" value="ECO:0007669"/>
    <property type="project" value="UniProtKB-SubCell"/>
</dbReference>
<dbReference type="EMBL" id="HF936032">
    <property type="protein sequence ID" value="CCX33218.1"/>
    <property type="molecule type" value="Genomic_DNA"/>
</dbReference>
<evidence type="ECO:0000313" key="10">
    <source>
        <dbReference type="Proteomes" id="UP000018144"/>
    </source>
</evidence>
<feature type="compositionally biased region" description="Polar residues" evidence="7">
    <location>
        <begin position="253"/>
        <end position="270"/>
    </location>
</feature>
<accession>U4LMP4</accession>
<dbReference type="AlphaFoldDB" id="U4LMP4"/>
<evidence type="ECO:0000256" key="2">
    <source>
        <dbReference type="ARBA" id="ARBA00023125"/>
    </source>
</evidence>
<keyword evidence="2 5" id="KW-0238">DNA-binding</keyword>
<feature type="compositionally biased region" description="Basic and acidic residues" evidence="7">
    <location>
        <begin position="399"/>
        <end position="411"/>
    </location>
</feature>
<sequence>MADFSEPHFTEPRYDNYPHSHTPPPHNMGSAGASEHDDWPQQHEVGSPHSQGSSGSMMDSPISAQSEQHRRSVDMSATDGHQMTISERRQEKRKMKRFRLTHNQTRFLMSEFARQAHPDAAHRERLAREIPGLSPRQVQVWFQNRRAKLKRMSSDDRERMMKSRALPEEFPILQTLQYPRGVLGTPIPSPTDYHIRRHDVGVGLGNGSSVNVSPTTPSYGFSLAGQNSNSEMLSPVSTSADRNGYMTGYMTAPQHQRGNPFSRSHTQTDYRNPGSVPRLQLQEDRYGGHEEYQQHSAGYGLFGSANEPPRSVPPEQGAGYAPVTAPFQPYPSPHHNSPHHTPHTTHLNHRASYPPPLTLSEFKYSTAQHPPLTPHTAGFQQEYSIPQMSAPADTTTFGWRDRGAYGREVGHQRKRSSSHPPPSIAGVARVEGG</sequence>
<gene>
    <name evidence="9" type="ORF">PCON_14258</name>
</gene>
<evidence type="ECO:0000256" key="7">
    <source>
        <dbReference type="SAM" id="MobiDB-lite"/>
    </source>
</evidence>
<keyword evidence="10" id="KW-1185">Reference proteome</keyword>
<proteinExistence type="predicted"/>
<feature type="DNA-binding region" description="Homeobox" evidence="5">
    <location>
        <begin position="93"/>
        <end position="153"/>
    </location>
</feature>